<accession>A0A6I6SU73</accession>
<gene>
    <name evidence="1" type="ORF">EKK97_14425</name>
</gene>
<sequence>MMAPYIEAFGCPAVGKSYVTGRLLALPEVRQAGVQSELFPISRGQRLSRVPRKLWLILSYLPTLRSEWRRLTSLVWHTPWVSLPEAGRALLNWIQLLSMLQRLHRHEGAILLCQGVFQAIWSLRFRTRSAGPAFPLQDWVALTLSLLPPRPIVVLHVVAGAEAIRHRQHNRMGGQSVLDRRHSAVHSPSQVVQEVLDAIRALESAGKLRVVTFDNSAASLSNEALCALALTLGLGQPSRPDLVQTSSAGVV</sequence>
<name>A0A6I6SU73_9GAMM</name>
<evidence type="ECO:0000313" key="2">
    <source>
        <dbReference type="Proteomes" id="UP000464013"/>
    </source>
</evidence>
<evidence type="ECO:0000313" key="1">
    <source>
        <dbReference type="EMBL" id="QHC50553.1"/>
    </source>
</evidence>
<dbReference type="EMBL" id="CP035042">
    <property type="protein sequence ID" value="QHC50553.1"/>
    <property type="molecule type" value="Genomic_DNA"/>
</dbReference>
<organism evidence="1 2">
    <name type="scientific">Billgrantia tianxiuensis</name>
    <dbReference type="NCBI Taxonomy" id="2497861"/>
    <lineage>
        <taxon>Bacteria</taxon>
        <taxon>Pseudomonadati</taxon>
        <taxon>Pseudomonadota</taxon>
        <taxon>Gammaproteobacteria</taxon>
        <taxon>Oceanospirillales</taxon>
        <taxon>Halomonadaceae</taxon>
        <taxon>Billgrantia</taxon>
    </lineage>
</organism>
<dbReference type="RefSeq" id="WP_159552921.1">
    <property type="nucleotide sequence ID" value="NZ_CP035042.1"/>
</dbReference>
<dbReference type="Proteomes" id="UP000464013">
    <property type="component" value="Chromosome"/>
</dbReference>
<keyword evidence="2" id="KW-1185">Reference proteome</keyword>
<dbReference type="OrthoDB" id="6163228at2"/>
<dbReference type="KEGG" id="htx:EKK97_14425"/>
<reference evidence="1 2" key="1">
    <citation type="submission" date="2019-01" db="EMBL/GenBank/DDBJ databases">
        <title>Complete genome of a denitifying bacterium Halomons sp. BC-M4-5.</title>
        <authorList>
            <person name="Wang L."/>
            <person name="Shao Z."/>
        </authorList>
    </citation>
    <scope>NUCLEOTIDE SEQUENCE [LARGE SCALE GENOMIC DNA]</scope>
    <source>
        <strain evidence="1 2">BC-M4-5</strain>
    </source>
</reference>
<dbReference type="AlphaFoldDB" id="A0A6I6SU73"/>
<protein>
    <submittedName>
        <fullName evidence="1">Uncharacterized protein</fullName>
    </submittedName>
</protein>
<proteinExistence type="predicted"/>